<evidence type="ECO:0000313" key="2">
    <source>
        <dbReference type="EMBL" id="KAF9451286.1"/>
    </source>
</evidence>
<keyword evidence="1" id="KW-0812">Transmembrane</keyword>
<keyword evidence="1" id="KW-0472">Membrane</keyword>
<evidence type="ECO:0000256" key="1">
    <source>
        <dbReference type="SAM" id="Phobius"/>
    </source>
</evidence>
<protein>
    <submittedName>
        <fullName evidence="2">Uncharacterized protein</fullName>
    </submittedName>
</protein>
<dbReference type="EMBL" id="MU151088">
    <property type="protein sequence ID" value="KAF9451286.1"/>
    <property type="molecule type" value="Genomic_DNA"/>
</dbReference>
<name>A0A9P5XK99_9AGAR</name>
<reference evidence="2" key="1">
    <citation type="submission" date="2020-11" db="EMBL/GenBank/DDBJ databases">
        <authorList>
            <consortium name="DOE Joint Genome Institute"/>
            <person name="Ahrendt S."/>
            <person name="Riley R."/>
            <person name="Andreopoulos W."/>
            <person name="Labutti K."/>
            <person name="Pangilinan J."/>
            <person name="Ruiz-Duenas F.J."/>
            <person name="Barrasa J.M."/>
            <person name="Sanchez-Garcia M."/>
            <person name="Camarero S."/>
            <person name="Miyauchi S."/>
            <person name="Serrano A."/>
            <person name="Linde D."/>
            <person name="Babiker R."/>
            <person name="Drula E."/>
            <person name="Ayuso-Fernandez I."/>
            <person name="Pacheco R."/>
            <person name="Padilla G."/>
            <person name="Ferreira P."/>
            <person name="Barriuso J."/>
            <person name="Kellner H."/>
            <person name="Castanera R."/>
            <person name="Alfaro M."/>
            <person name="Ramirez L."/>
            <person name="Pisabarro A.G."/>
            <person name="Kuo A."/>
            <person name="Tritt A."/>
            <person name="Lipzen A."/>
            <person name="He G."/>
            <person name="Yan M."/>
            <person name="Ng V."/>
            <person name="Cullen D."/>
            <person name="Martin F."/>
            <person name="Rosso M.-N."/>
            <person name="Henrissat B."/>
            <person name="Hibbett D."/>
            <person name="Martinez A.T."/>
            <person name="Grigoriev I.V."/>
        </authorList>
    </citation>
    <scope>NUCLEOTIDE SEQUENCE</scope>
    <source>
        <strain evidence="2">MF-IS2</strain>
    </source>
</reference>
<sequence>MYNAPYLTLLLLLRMPDEYLLCWGCCIFRPFIPARLCVLPSSLLLAIGSYLWLFLE</sequence>
<feature type="transmembrane region" description="Helical" evidence="1">
    <location>
        <begin position="32"/>
        <end position="55"/>
    </location>
</feature>
<organism evidence="2 3">
    <name type="scientific">Macrolepiota fuliginosa MF-IS2</name>
    <dbReference type="NCBI Taxonomy" id="1400762"/>
    <lineage>
        <taxon>Eukaryota</taxon>
        <taxon>Fungi</taxon>
        <taxon>Dikarya</taxon>
        <taxon>Basidiomycota</taxon>
        <taxon>Agaricomycotina</taxon>
        <taxon>Agaricomycetes</taxon>
        <taxon>Agaricomycetidae</taxon>
        <taxon>Agaricales</taxon>
        <taxon>Agaricineae</taxon>
        <taxon>Agaricaceae</taxon>
        <taxon>Macrolepiota</taxon>
    </lineage>
</organism>
<comment type="caution">
    <text evidence="2">The sequence shown here is derived from an EMBL/GenBank/DDBJ whole genome shotgun (WGS) entry which is preliminary data.</text>
</comment>
<evidence type="ECO:0000313" key="3">
    <source>
        <dbReference type="Proteomes" id="UP000807342"/>
    </source>
</evidence>
<proteinExistence type="predicted"/>
<dbReference type="Proteomes" id="UP000807342">
    <property type="component" value="Unassembled WGS sequence"/>
</dbReference>
<keyword evidence="1" id="KW-1133">Transmembrane helix</keyword>
<keyword evidence="3" id="KW-1185">Reference proteome</keyword>
<gene>
    <name evidence="2" type="ORF">P691DRAFT_808272</name>
</gene>
<dbReference type="AlphaFoldDB" id="A0A9P5XK99"/>
<accession>A0A9P5XK99</accession>